<accession>C4J3Y4</accession>
<reference evidence="2" key="1">
    <citation type="journal article" date="2009" name="PLoS Genet.">
        <title>Sequencing, mapping, and analysis of 27,455 maize full-length cDNAs.</title>
        <authorList>
            <person name="Soderlund C."/>
            <person name="Descour A."/>
            <person name="Kudrna D."/>
            <person name="Bomhoff M."/>
            <person name="Boyd L."/>
            <person name="Currie J."/>
            <person name="Angelova A."/>
            <person name="Collura K."/>
            <person name="Wissotski M."/>
            <person name="Ashley E."/>
            <person name="Morrow D."/>
            <person name="Fernandes J."/>
            <person name="Walbot V."/>
            <person name="Yu Y."/>
        </authorList>
    </citation>
    <scope>NUCLEOTIDE SEQUENCE</scope>
    <source>
        <strain evidence="2">B73</strain>
    </source>
</reference>
<dbReference type="AlphaFoldDB" id="C4J3Y4"/>
<name>C4J3Y4_MAIZE</name>
<protein>
    <submittedName>
        <fullName evidence="2">Uncharacterized protein</fullName>
    </submittedName>
</protein>
<evidence type="ECO:0000256" key="1">
    <source>
        <dbReference type="SAM" id="MobiDB-lite"/>
    </source>
</evidence>
<organism evidence="2">
    <name type="scientific">Zea mays</name>
    <name type="common">Maize</name>
    <dbReference type="NCBI Taxonomy" id="4577"/>
    <lineage>
        <taxon>Eukaryota</taxon>
        <taxon>Viridiplantae</taxon>
        <taxon>Streptophyta</taxon>
        <taxon>Embryophyta</taxon>
        <taxon>Tracheophyta</taxon>
        <taxon>Spermatophyta</taxon>
        <taxon>Magnoliopsida</taxon>
        <taxon>Liliopsida</taxon>
        <taxon>Poales</taxon>
        <taxon>Poaceae</taxon>
        <taxon>PACMAD clade</taxon>
        <taxon>Panicoideae</taxon>
        <taxon>Andropogonodae</taxon>
        <taxon>Andropogoneae</taxon>
        <taxon>Tripsacinae</taxon>
        <taxon>Zea</taxon>
    </lineage>
</organism>
<feature type="region of interest" description="Disordered" evidence="1">
    <location>
        <begin position="93"/>
        <end position="142"/>
    </location>
</feature>
<evidence type="ECO:0000313" key="2">
    <source>
        <dbReference type="EMBL" id="ACR35884.1"/>
    </source>
</evidence>
<feature type="compositionally biased region" description="Basic and acidic residues" evidence="1">
    <location>
        <begin position="93"/>
        <end position="106"/>
    </location>
</feature>
<dbReference type="EMBL" id="BT085531">
    <property type="protein sequence ID" value="ACR35884.1"/>
    <property type="molecule type" value="mRNA"/>
</dbReference>
<proteinExistence type="evidence at transcript level"/>
<sequence>MCGSAPHPVQQEGNQHQQQFQPTPLLFLLQFPGMGENGNESCDLWPPLARKDGSFGRYRLVRQPFPWASIATPSQTPKTTGASEKRIKLGVEPKGERKAAIDREIAGQRWPPIHRPPNHKAAAQIGSRSPGAPLQKNAPPNA</sequence>
<reference evidence="2" key="2">
    <citation type="submission" date="2012-06" db="EMBL/GenBank/DDBJ databases">
        <authorList>
            <person name="Yu Y."/>
            <person name="Currie J."/>
            <person name="Lomeli R."/>
            <person name="Angelova A."/>
            <person name="Collura K."/>
            <person name="Wissotski M."/>
            <person name="Campos D."/>
            <person name="Kudrna D."/>
            <person name="Golser W."/>
            <person name="Ashely E."/>
            <person name="Descour A."/>
            <person name="Fernandes J."/>
            <person name="Soderlund C."/>
            <person name="Walbot V."/>
        </authorList>
    </citation>
    <scope>NUCLEOTIDE SEQUENCE</scope>
    <source>
        <strain evidence="2">B73</strain>
    </source>
</reference>